<evidence type="ECO:0000256" key="1">
    <source>
        <dbReference type="ARBA" id="ARBA00022801"/>
    </source>
</evidence>
<keyword evidence="2" id="KW-0732">Signal</keyword>
<evidence type="ECO:0000256" key="2">
    <source>
        <dbReference type="SAM" id="SignalP"/>
    </source>
</evidence>
<organism evidence="3 4">
    <name type="scientific">Nguyenibacter vanlangensis</name>
    <dbReference type="NCBI Taxonomy" id="1216886"/>
    <lineage>
        <taxon>Bacteria</taxon>
        <taxon>Pseudomonadati</taxon>
        <taxon>Pseudomonadota</taxon>
        <taxon>Alphaproteobacteria</taxon>
        <taxon>Acetobacterales</taxon>
        <taxon>Acetobacteraceae</taxon>
        <taxon>Nguyenibacter</taxon>
    </lineage>
</organism>
<keyword evidence="1" id="KW-0378">Hydrolase</keyword>
<dbReference type="PANTHER" id="PTHR31956">
    <property type="entry name" value="NON-SPECIFIC PHOSPHOLIPASE C4-RELATED"/>
    <property type="match status" value="1"/>
</dbReference>
<protein>
    <submittedName>
        <fullName evidence="3">Alkaline phosphatase family protein</fullName>
    </submittedName>
</protein>
<dbReference type="EMBL" id="CP152276">
    <property type="protein sequence ID" value="XAE44863.1"/>
    <property type="molecule type" value="Genomic_DNA"/>
</dbReference>
<dbReference type="Pfam" id="PF04185">
    <property type="entry name" value="Phosphoesterase"/>
    <property type="match status" value="1"/>
</dbReference>
<feature type="signal peptide" evidence="2">
    <location>
        <begin position="1"/>
        <end position="27"/>
    </location>
</feature>
<sequence>MMRHVIGAGRALSIGLGLLLAPHAAGAADARMGLEGVPRYDNIIVIEMENRQFGQIIDARPATSPHMTRLAHEYNVATRYYGITHVSQPNYVALMSGDQQGLVDDDPWYCQADGTPLPRETAVVAGEPDPMPMEDRCGGHAAKGPYADHHFRVPNFFAQLDRAGISWAMFSQSMYVDPKTGRPAPEMPQYPTRAQNPDLYSLYVAKHNPSVNFDDIRESADFYRHNRTDTAFFRQAAAGTLPRFSYVIPDLCHDDHGPRGTLQHAPQCRGKGSGPSPLLTSGDDYVQTLVDAVRASPLWHSRRNVAIVITFDEDDYGSAGIQGCCGYHPADPNQGRVGPINQGGGLIPTIVITNHGVRGVRDDTPYNHYALLRTMEDSFGIGTYLGHAADHVAVQPADGAFRQTPVLPMVPMFRIAPGR</sequence>
<accession>A0ABZ3DB87</accession>
<dbReference type="Gene3D" id="3.40.720.10">
    <property type="entry name" value="Alkaline Phosphatase, subunit A"/>
    <property type="match status" value="1"/>
</dbReference>
<dbReference type="InterPro" id="IPR017850">
    <property type="entry name" value="Alkaline_phosphatase_core_sf"/>
</dbReference>
<dbReference type="PANTHER" id="PTHR31956:SF8">
    <property type="entry name" value="ACID PHOSPHATASE PHOA (AFU_ORTHOLOGUE AFUA_1G03570)"/>
    <property type="match status" value="1"/>
</dbReference>
<name>A0ABZ3DB87_9PROT</name>
<feature type="chain" id="PRO_5046174704" evidence="2">
    <location>
        <begin position="28"/>
        <end position="419"/>
    </location>
</feature>
<dbReference type="SUPFAM" id="SSF53649">
    <property type="entry name" value="Alkaline phosphatase-like"/>
    <property type="match status" value="1"/>
</dbReference>
<dbReference type="InterPro" id="IPR007312">
    <property type="entry name" value="Phosphoesterase"/>
</dbReference>
<evidence type="ECO:0000313" key="4">
    <source>
        <dbReference type="Proteomes" id="UP001449795"/>
    </source>
</evidence>
<reference evidence="3 4" key="1">
    <citation type="submission" date="2024-04" db="EMBL/GenBank/DDBJ databases">
        <title>Complete genome sequence of Nguyenibacter vanlangesis HBCM-1154, a strain capable of nitrogen fixation, IAA production, and phosphorus solubilization isolated from sugarcane soil.</title>
        <authorList>
            <person name="MY HANH P."/>
        </authorList>
    </citation>
    <scope>NUCLEOTIDE SEQUENCE [LARGE SCALE GENOMIC DNA]</scope>
    <source>
        <strain evidence="3 4">HBCM 1154</strain>
    </source>
</reference>
<dbReference type="Proteomes" id="UP001449795">
    <property type="component" value="Chromosome"/>
</dbReference>
<dbReference type="RefSeq" id="WP_342630060.1">
    <property type="nucleotide sequence ID" value="NZ_CP152276.1"/>
</dbReference>
<keyword evidence="4" id="KW-1185">Reference proteome</keyword>
<gene>
    <name evidence="3" type="ORF">AAC691_10800</name>
</gene>
<evidence type="ECO:0000313" key="3">
    <source>
        <dbReference type="EMBL" id="XAE44863.1"/>
    </source>
</evidence>
<proteinExistence type="predicted"/>